<dbReference type="Proteomes" id="UP000002892">
    <property type="component" value="Chromosome"/>
</dbReference>
<evidence type="ECO:0000313" key="1">
    <source>
        <dbReference type="EMBL" id="AFM42523.1"/>
    </source>
</evidence>
<dbReference type="AlphaFoldDB" id="I4D9P9"/>
<dbReference type="HOGENOM" id="CLU_2394892_0_0_9"/>
<name>I4D9P9_DESAJ</name>
<reference evidence="1 2" key="1">
    <citation type="journal article" date="2012" name="J. Bacteriol.">
        <title>Complete genome sequences of Desulfosporosinus orientis DSM765T, Desulfosporosinus youngiae DSM17734T, Desulfosporosinus meridiei DSM13257T, and Desulfosporosinus acidiphilus DSM22704T.</title>
        <authorList>
            <person name="Pester M."/>
            <person name="Brambilla E."/>
            <person name="Alazard D."/>
            <person name="Rattei T."/>
            <person name="Weinmaier T."/>
            <person name="Han J."/>
            <person name="Lucas S."/>
            <person name="Lapidus A."/>
            <person name="Cheng J.F."/>
            <person name="Goodwin L."/>
            <person name="Pitluck S."/>
            <person name="Peters L."/>
            <person name="Ovchinnikova G."/>
            <person name="Teshima H."/>
            <person name="Detter J.C."/>
            <person name="Han C.S."/>
            <person name="Tapia R."/>
            <person name="Land M.L."/>
            <person name="Hauser L."/>
            <person name="Kyrpides N.C."/>
            <person name="Ivanova N.N."/>
            <person name="Pagani I."/>
            <person name="Huntmann M."/>
            <person name="Wei C.L."/>
            <person name="Davenport K.W."/>
            <person name="Daligault H."/>
            <person name="Chain P.S."/>
            <person name="Chen A."/>
            <person name="Mavromatis K."/>
            <person name="Markowitz V."/>
            <person name="Szeto E."/>
            <person name="Mikhailova N."/>
            <person name="Pati A."/>
            <person name="Wagner M."/>
            <person name="Woyke T."/>
            <person name="Ollivier B."/>
            <person name="Klenk H.P."/>
            <person name="Spring S."/>
            <person name="Loy A."/>
        </authorList>
    </citation>
    <scope>NUCLEOTIDE SEQUENCE [LARGE SCALE GENOMIC DNA]</scope>
    <source>
        <strain evidence="2">DSM 22704 / JCM 16185 / SJ4</strain>
    </source>
</reference>
<sequence length="93" mass="10120">MTQRSVIRTVQALVFGVRGSRHKRRPTAMDGLVSPKPRMAGGDHGAMAAVHIPVHRPGLESLSRSLLSCLRKDFALVSYCVLSLGRGTTKFYG</sequence>
<evidence type="ECO:0000313" key="2">
    <source>
        <dbReference type="Proteomes" id="UP000002892"/>
    </source>
</evidence>
<gene>
    <name evidence="1" type="ordered locus">Desaci_3642</name>
</gene>
<accession>I4D9P9</accession>
<organism evidence="1 2">
    <name type="scientific">Desulfosporosinus acidiphilus (strain DSM 22704 / JCM 16185 / SJ4)</name>
    <dbReference type="NCBI Taxonomy" id="646529"/>
    <lineage>
        <taxon>Bacteria</taxon>
        <taxon>Bacillati</taxon>
        <taxon>Bacillota</taxon>
        <taxon>Clostridia</taxon>
        <taxon>Eubacteriales</taxon>
        <taxon>Desulfitobacteriaceae</taxon>
        <taxon>Desulfosporosinus</taxon>
    </lineage>
</organism>
<protein>
    <submittedName>
        <fullName evidence="1">Uncharacterized protein</fullName>
    </submittedName>
</protein>
<dbReference type="STRING" id="646529.Desaci_3642"/>
<keyword evidence="2" id="KW-1185">Reference proteome</keyword>
<proteinExistence type="predicted"/>
<dbReference type="EMBL" id="CP003639">
    <property type="protein sequence ID" value="AFM42523.1"/>
    <property type="molecule type" value="Genomic_DNA"/>
</dbReference>
<dbReference type="KEGG" id="dai:Desaci_3642"/>